<evidence type="ECO:0000256" key="2">
    <source>
        <dbReference type="ARBA" id="ARBA00023015"/>
    </source>
</evidence>
<comment type="subcellular location">
    <subcellularLocation>
        <location evidence="1">Nucleus</location>
    </subcellularLocation>
</comment>
<keyword evidence="2" id="KW-0805">Transcription regulation</keyword>
<evidence type="ECO:0000256" key="4">
    <source>
        <dbReference type="ARBA" id="ARBA00023163"/>
    </source>
</evidence>
<accession>A0AAV1YLV8</accession>
<name>A0AAV1YLV8_LUPLU</name>
<dbReference type="GO" id="GO:0000981">
    <property type="term" value="F:DNA-binding transcription factor activity, RNA polymerase II-specific"/>
    <property type="evidence" value="ECO:0007669"/>
    <property type="project" value="InterPro"/>
</dbReference>
<dbReference type="SMART" id="SM00432">
    <property type="entry name" value="MADS"/>
    <property type="match status" value="1"/>
</dbReference>
<dbReference type="FunFam" id="3.40.1810.10:FF:000018">
    <property type="entry name" value="agamous-like MADS-box protein AGL80"/>
    <property type="match status" value="1"/>
</dbReference>
<dbReference type="GO" id="GO:0046983">
    <property type="term" value="F:protein dimerization activity"/>
    <property type="evidence" value="ECO:0007669"/>
    <property type="project" value="InterPro"/>
</dbReference>
<sequence length="233" mass="26876">MANSKGELIYIEDDTKRKTTCKKRKASLIKKVNELSTLCGIEACAIIFDPNESQPEIWPSHSEVERLIKKFMEMPEMEQRKYMFNQESFLSKNFNKARDQLKRLRDENKRMEMELFMFQCLNIGCIVNTVNMVDTNYLLFVINQTLKDIQWKQSRSQRQHGIVVAAPKEEPLNEEVASVDGPVHGIGQTNMCVMQSQDFSSESTNDRGNMIVPFGDNNNNFSNGFWPSTPSFP</sequence>
<gene>
    <name evidence="8" type="ORF">LLUT_LOCUS35644</name>
</gene>
<dbReference type="AlphaFoldDB" id="A0AAV1YLV8"/>
<evidence type="ECO:0000313" key="8">
    <source>
        <dbReference type="EMBL" id="CAL0334584.1"/>
    </source>
</evidence>
<evidence type="ECO:0000256" key="5">
    <source>
        <dbReference type="ARBA" id="ARBA00023242"/>
    </source>
</evidence>
<dbReference type="CDD" id="cd00266">
    <property type="entry name" value="MADS_SRF_like"/>
    <property type="match status" value="1"/>
</dbReference>
<keyword evidence="6" id="KW-0175">Coiled coil</keyword>
<protein>
    <recommendedName>
        <fullName evidence="7">MADS-box domain-containing protein</fullName>
    </recommendedName>
</protein>
<keyword evidence="9" id="KW-1185">Reference proteome</keyword>
<dbReference type="EMBL" id="CAXHTB010000026">
    <property type="protein sequence ID" value="CAL0334584.1"/>
    <property type="molecule type" value="Genomic_DNA"/>
</dbReference>
<dbReference type="PRINTS" id="PR00404">
    <property type="entry name" value="MADSDOMAIN"/>
</dbReference>
<dbReference type="GO" id="GO:0000978">
    <property type="term" value="F:RNA polymerase II cis-regulatory region sequence-specific DNA binding"/>
    <property type="evidence" value="ECO:0007669"/>
    <property type="project" value="TreeGrafter"/>
</dbReference>
<dbReference type="PROSITE" id="PS50066">
    <property type="entry name" value="MADS_BOX_2"/>
    <property type="match status" value="1"/>
</dbReference>
<dbReference type="Gene3D" id="3.40.1810.10">
    <property type="entry name" value="Transcription factor, MADS-box"/>
    <property type="match status" value="1"/>
</dbReference>
<feature type="domain" description="MADS-box" evidence="7">
    <location>
        <begin position="1"/>
        <end position="51"/>
    </location>
</feature>
<dbReference type="SUPFAM" id="SSF55455">
    <property type="entry name" value="SRF-like"/>
    <property type="match status" value="1"/>
</dbReference>
<reference evidence="8 9" key="1">
    <citation type="submission" date="2024-03" db="EMBL/GenBank/DDBJ databases">
        <authorList>
            <person name="Martinez-Hernandez J."/>
        </authorList>
    </citation>
    <scope>NUCLEOTIDE SEQUENCE [LARGE SCALE GENOMIC DNA]</scope>
</reference>
<evidence type="ECO:0000259" key="7">
    <source>
        <dbReference type="PROSITE" id="PS50066"/>
    </source>
</evidence>
<dbReference type="InterPro" id="IPR002100">
    <property type="entry name" value="TF_MADSbox"/>
</dbReference>
<proteinExistence type="predicted"/>
<dbReference type="GO" id="GO:0045944">
    <property type="term" value="P:positive regulation of transcription by RNA polymerase II"/>
    <property type="evidence" value="ECO:0007669"/>
    <property type="project" value="InterPro"/>
</dbReference>
<dbReference type="Proteomes" id="UP001497480">
    <property type="component" value="Unassembled WGS sequence"/>
</dbReference>
<evidence type="ECO:0000256" key="1">
    <source>
        <dbReference type="ARBA" id="ARBA00004123"/>
    </source>
</evidence>
<keyword evidence="5" id="KW-0539">Nucleus</keyword>
<evidence type="ECO:0000313" key="9">
    <source>
        <dbReference type="Proteomes" id="UP001497480"/>
    </source>
</evidence>
<evidence type="ECO:0000256" key="3">
    <source>
        <dbReference type="ARBA" id="ARBA00023125"/>
    </source>
</evidence>
<organism evidence="8 9">
    <name type="scientific">Lupinus luteus</name>
    <name type="common">European yellow lupine</name>
    <dbReference type="NCBI Taxonomy" id="3873"/>
    <lineage>
        <taxon>Eukaryota</taxon>
        <taxon>Viridiplantae</taxon>
        <taxon>Streptophyta</taxon>
        <taxon>Embryophyta</taxon>
        <taxon>Tracheophyta</taxon>
        <taxon>Spermatophyta</taxon>
        <taxon>Magnoliopsida</taxon>
        <taxon>eudicotyledons</taxon>
        <taxon>Gunneridae</taxon>
        <taxon>Pentapetalae</taxon>
        <taxon>rosids</taxon>
        <taxon>fabids</taxon>
        <taxon>Fabales</taxon>
        <taxon>Fabaceae</taxon>
        <taxon>Papilionoideae</taxon>
        <taxon>50 kb inversion clade</taxon>
        <taxon>genistoids sensu lato</taxon>
        <taxon>core genistoids</taxon>
        <taxon>Genisteae</taxon>
        <taxon>Lupinus</taxon>
    </lineage>
</organism>
<dbReference type="InterPro" id="IPR033897">
    <property type="entry name" value="SRF-like_MADS-box"/>
</dbReference>
<keyword evidence="3" id="KW-0238">DNA-binding</keyword>
<dbReference type="GO" id="GO:0005634">
    <property type="term" value="C:nucleus"/>
    <property type="evidence" value="ECO:0007669"/>
    <property type="project" value="UniProtKB-SubCell"/>
</dbReference>
<comment type="caution">
    <text evidence="8">The sequence shown here is derived from an EMBL/GenBank/DDBJ whole genome shotgun (WGS) entry which is preliminary data.</text>
</comment>
<dbReference type="Pfam" id="PF00319">
    <property type="entry name" value="SRF-TF"/>
    <property type="match status" value="1"/>
</dbReference>
<keyword evidence="4" id="KW-0804">Transcription</keyword>
<dbReference type="PANTHER" id="PTHR11945">
    <property type="entry name" value="MADS BOX PROTEIN"/>
    <property type="match status" value="1"/>
</dbReference>
<dbReference type="PANTHER" id="PTHR11945:SF387">
    <property type="entry name" value="AGAMOUS-LIKE MADS-BOX PROTEIN AGL80"/>
    <property type="match status" value="1"/>
</dbReference>
<evidence type="ECO:0000256" key="6">
    <source>
        <dbReference type="SAM" id="Coils"/>
    </source>
</evidence>
<dbReference type="InterPro" id="IPR036879">
    <property type="entry name" value="TF_MADSbox_sf"/>
</dbReference>
<feature type="coiled-coil region" evidence="6">
    <location>
        <begin position="87"/>
        <end position="114"/>
    </location>
</feature>